<gene>
    <name evidence="3" type="ORF">PIIN_04062</name>
</gene>
<evidence type="ECO:0000313" key="3">
    <source>
        <dbReference type="EMBL" id="CCA70123.1"/>
    </source>
</evidence>
<dbReference type="OrthoDB" id="10462069at2759"/>
<comment type="caution">
    <text evidence="3">The sequence shown here is derived from an EMBL/GenBank/DDBJ whole genome shotgun (WGS) entry which is preliminary data.</text>
</comment>
<accession>G4TFN0</accession>
<keyword evidence="2" id="KW-0472">Membrane</keyword>
<dbReference type="AlphaFoldDB" id="G4TFN0"/>
<feature type="compositionally biased region" description="Low complexity" evidence="1">
    <location>
        <begin position="9"/>
        <end position="25"/>
    </location>
</feature>
<evidence type="ECO:0000256" key="1">
    <source>
        <dbReference type="SAM" id="MobiDB-lite"/>
    </source>
</evidence>
<proteinExistence type="predicted"/>
<sequence>MQIPRTLVSRDTGSTSSSTDSSSGRPQNLGLILGVAISVVVVILLVLLIVWRIIVVKRRQESGHASPTNTESLSRPPEKFTSNTLRGFKFPHKSQPAAHPRIDPYVLPQPPAPTVAVASASADSFGNTASSEYHYKTWRTVASSRSIDDPHMFADRTSQTSSRMQARDGLHSTGEMKDLINMFNSQRVESAAAPPPAYPNMTLSPSLAVKPMRPISVASTLVAPHTVTKDFGSMPHGLQRNHSVERASDGYNSDATVPSVMRRPKFNPREGAPVIPSIYFQPFELDDPNTFLARSNSMDSRRTSSIAGGPHRVPSQLGRSPSARQNYPPVTTRKRQNSEPPKIPPLPRLSTITDGAQSTHTHTDAKMILPMPLSLAPRASVAPSVSEYPESRAGSIYIDPDMPLSRAPLSPTVVPSRNNSARSGWI</sequence>
<evidence type="ECO:0000256" key="2">
    <source>
        <dbReference type="SAM" id="Phobius"/>
    </source>
</evidence>
<feature type="region of interest" description="Disordered" evidence="1">
    <location>
        <begin position="1"/>
        <end position="25"/>
    </location>
</feature>
<keyword evidence="2" id="KW-1133">Transmembrane helix</keyword>
<keyword evidence="4" id="KW-1185">Reference proteome</keyword>
<organism evidence="3 4">
    <name type="scientific">Serendipita indica (strain DSM 11827)</name>
    <name type="common">Root endophyte fungus</name>
    <name type="synonym">Piriformospora indica</name>
    <dbReference type="NCBI Taxonomy" id="1109443"/>
    <lineage>
        <taxon>Eukaryota</taxon>
        <taxon>Fungi</taxon>
        <taxon>Dikarya</taxon>
        <taxon>Basidiomycota</taxon>
        <taxon>Agaricomycotina</taxon>
        <taxon>Agaricomycetes</taxon>
        <taxon>Sebacinales</taxon>
        <taxon>Serendipitaceae</taxon>
        <taxon>Serendipita</taxon>
    </lineage>
</organism>
<feature type="transmembrane region" description="Helical" evidence="2">
    <location>
        <begin position="29"/>
        <end position="51"/>
    </location>
</feature>
<name>G4TFN0_SERID</name>
<dbReference type="HOGENOM" id="CLU_644221_0_0_1"/>
<dbReference type="Proteomes" id="UP000007148">
    <property type="component" value="Unassembled WGS sequence"/>
</dbReference>
<feature type="region of interest" description="Disordered" evidence="1">
    <location>
        <begin position="61"/>
        <end position="94"/>
    </location>
</feature>
<feature type="region of interest" description="Disordered" evidence="1">
    <location>
        <begin position="291"/>
        <end position="350"/>
    </location>
</feature>
<feature type="compositionally biased region" description="Polar residues" evidence="1">
    <location>
        <begin position="317"/>
        <end position="329"/>
    </location>
</feature>
<dbReference type="InParanoid" id="G4TFN0"/>
<protein>
    <submittedName>
        <fullName evidence="3">Uncharacterized protein</fullName>
    </submittedName>
</protein>
<evidence type="ECO:0000313" key="4">
    <source>
        <dbReference type="Proteomes" id="UP000007148"/>
    </source>
</evidence>
<dbReference type="EMBL" id="CAFZ01000073">
    <property type="protein sequence ID" value="CCA70123.1"/>
    <property type="molecule type" value="Genomic_DNA"/>
</dbReference>
<feature type="compositionally biased region" description="Polar residues" evidence="1">
    <location>
        <begin position="63"/>
        <end position="73"/>
    </location>
</feature>
<feature type="compositionally biased region" description="Polar residues" evidence="1">
    <location>
        <begin position="292"/>
        <end position="306"/>
    </location>
</feature>
<keyword evidence="2" id="KW-0812">Transmembrane</keyword>
<reference evidence="3 4" key="1">
    <citation type="journal article" date="2011" name="PLoS Pathog.">
        <title>Endophytic Life Strategies Decoded by Genome and Transcriptome Analyses of the Mutualistic Root Symbiont Piriformospora indica.</title>
        <authorList>
            <person name="Zuccaro A."/>
            <person name="Lahrmann U."/>
            <person name="Guldener U."/>
            <person name="Langen G."/>
            <person name="Pfiffi S."/>
            <person name="Biedenkopf D."/>
            <person name="Wong P."/>
            <person name="Samans B."/>
            <person name="Grimm C."/>
            <person name="Basiewicz M."/>
            <person name="Murat C."/>
            <person name="Martin F."/>
            <person name="Kogel K.H."/>
        </authorList>
    </citation>
    <scope>NUCLEOTIDE SEQUENCE [LARGE SCALE GENOMIC DNA]</scope>
    <source>
        <strain evidence="3 4">DSM 11827</strain>
    </source>
</reference>
<feature type="region of interest" description="Disordered" evidence="1">
    <location>
        <begin position="244"/>
        <end position="264"/>
    </location>
</feature>